<dbReference type="RefSeq" id="WP_236458053.1">
    <property type="nucleotide sequence ID" value="NZ_CBCSGE010000008.1"/>
</dbReference>
<sequence length="42" mass="4757">MDIQEILVYITLSVAIGFLVRKFLWKKKPKKTGSCGDDCACH</sequence>
<keyword evidence="1" id="KW-1133">Transmembrane helix</keyword>
<proteinExistence type="predicted"/>
<feature type="transmembrane region" description="Helical" evidence="1">
    <location>
        <begin position="6"/>
        <end position="24"/>
    </location>
</feature>
<gene>
    <name evidence="2" type="ORF">ACFFVF_15130</name>
</gene>
<reference evidence="2 3" key="1">
    <citation type="submission" date="2024-09" db="EMBL/GenBank/DDBJ databases">
        <authorList>
            <person name="Sun Q."/>
            <person name="Mori K."/>
        </authorList>
    </citation>
    <scope>NUCLEOTIDE SEQUENCE [LARGE SCALE GENOMIC DNA]</scope>
    <source>
        <strain evidence="2 3">CECT 7955</strain>
    </source>
</reference>
<keyword evidence="3" id="KW-1185">Reference proteome</keyword>
<name>A0ABV5GR32_9FLAO</name>
<keyword evidence="1" id="KW-0812">Transmembrane</keyword>
<dbReference type="Pfam" id="PF12669">
    <property type="entry name" value="FeoB_associated"/>
    <property type="match status" value="1"/>
</dbReference>
<protein>
    <submittedName>
        <fullName evidence="2">FeoB-associated Cys-rich membrane protein</fullName>
    </submittedName>
</protein>
<accession>A0ABV5GR32</accession>
<dbReference type="EMBL" id="JBHMEY010000066">
    <property type="protein sequence ID" value="MFB9097850.1"/>
    <property type="molecule type" value="Genomic_DNA"/>
</dbReference>
<organism evidence="2 3">
    <name type="scientific">Flavobacterium jumunjinense</name>
    <dbReference type="NCBI Taxonomy" id="998845"/>
    <lineage>
        <taxon>Bacteria</taxon>
        <taxon>Pseudomonadati</taxon>
        <taxon>Bacteroidota</taxon>
        <taxon>Flavobacteriia</taxon>
        <taxon>Flavobacteriales</taxon>
        <taxon>Flavobacteriaceae</taxon>
        <taxon>Flavobacterium</taxon>
    </lineage>
</organism>
<comment type="caution">
    <text evidence="2">The sequence shown here is derived from an EMBL/GenBank/DDBJ whole genome shotgun (WGS) entry which is preliminary data.</text>
</comment>
<evidence type="ECO:0000313" key="3">
    <source>
        <dbReference type="Proteomes" id="UP001589607"/>
    </source>
</evidence>
<dbReference type="Proteomes" id="UP001589607">
    <property type="component" value="Unassembled WGS sequence"/>
</dbReference>
<evidence type="ECO:0000313" key="2">
    <source>
        <dbReference type="EMBL" id="MFB9097850.1"/>
    </source>
</evidence>
<evidence type="ECO:0000256" key="1">
    <source>
        <dbReference type="SAM" id="Phobius"/>
    </source>
</evidence>
<keyword evidence="1" id="KW-0472">Membrane</keyword>